<dbReference type="PANTHER" id="PTHR30349:SF64">
    <property type="entry name" value="PROPHAGE INTEGRASE INTD-RELATED"/>
    <property type="match status" value="1"/>
</dbReference>
<dbReference type="RefSeq" id="WP_379489157.1">
    <property type="nucleotide sequence ID" value="NZ_JBHLWK010000035.1"/>
</dbReference>
<organism evidence="4 5">
    <name type="scientific">Novosphingobium soli</name>
    <dbReference type="NCBI Taxonomy" id="574956"/>
    <lineage>
        <taxon>Bacteria</taxon>
        <taxon>Pseudomonadati</taxon>
        <taxon>Pseudomonadota</taxon>
        <taxon>Alphaproteobacteria</taxon>
        <taxon>Sphingomonadales</taxon>
        <taxon>Sphingomonadaceae</taxon>
        <taxon>Novosphingobium</taxon>
    </lineage>
</organism>
<feature type="domain" description="Tyr recombinase" evidence="3">
    <location>
        <begin position="46"/>
        <end position="225"/>
    </location>
</feature>
<dbReference type="Pfam" id="PF00589">
    <property type="entry name" value="Phage_integrase"/>
    <property type="match status" value="1"/>
</dbReference>
<comment type="caution">
    <text evidence="4">The sequence shown here is derived from an EMBL/GenBank/DDBJ whole genome shotgun (WGS) entry which is preliminary data.</text>
</comment>
<dbReference type="SUPFAM" id="SSF56349">
    <property type="entry name" value="DNA breaking-rejoining enzymes"/>
    <property type="match status" value="1"/>
</dbReference>
<dbReference type="InterPro" id="IPR013762">
    <property type="entry name" value="Integrase-like_cat_sf"/>
</dbReference>
<evidence type="ECO:0000313" key="4">
    <source>
        <dbReference type="EMBL" id="MFC0206575.1"/>
    </source>
</evidence>
<dbReference type="PANTHER" id="PTHR30349">
    <property type="entry name" value="PHAGE INTEGRASE-RELATED"/>
    <property type="match status" value="1"/>
</dbReference>
<accession>A0ABV6D1P9</accession>
<evidence type="ECO:0000313" key="5">
    <source>
        <dbReference type="Proteomes" id="UP001589798"/>
    </source>
</evidence>
<proteinExistence type="predicted"/>
<gene>
    <name evidence="4" type="ORF">ACFFJC_20140</name>
</gene>
<name>A0ABV6D1P9_9SPHN</name>
<dbReference type="Gene3D" id="1.10.443.10">
    <property type="entry name" value="Intergrase catalytic core"/>
    <property type="match status" value="1"/>
</dbReference>
<dbReference type="EMBL" id="JBHLWK010000035">
    <property type="protein sequence ID" value="MFC0206575.1"/>
    <property type="molecule type" value="Genomic_DNA"/>
</dbReference>
<dbReference type="PROSITE" id="PS51898">
    <property type="entry name" value="TYR_RECOMBINASE"/>
    <property type="match status" value="1"/>
</dbReference>
<dbReference type="InterPro" id="IPR002104">
    <property type="entry name" value="Integrase_catalytic"/>
</dbReference>
<dbReference type="Proteomes" id="UP001589798">
    <property type="component" value="Unassembled WGS sequence"/>
</dbReference>
<evidence type="ECO:0000259" key="3">
    <source>
        <dbReference type="PROSITE" id="PS51898"/>
    </source>
</evidence>
<dbReference type="InterPro" id="IPR011010">
    <property type="entry name" value="DNA_brk_join_enz"/>
</dbReference>
<protein>
    <submittedName>
        <fullName evidence="4">Tyrosine-type recombinase/integrase</fullName>
    </submittedName>
</protein>
<evidence type="ECO:0000256" key="2">
    <source>
        <dbReference type="ARBA" id="ARBA00023172"/>
    </source>
</evidence>
<reference evidence="4 5" key="1">
    <citation type="submission" date="2024-09" db="EMBL/GenBank/DDBJ databases">
        <authorList>
            <person name="Sun Q."/>
            <person name="Mori K."/>
        </authorList>
    </citation>
    <scope>NUCLEOTIDE SEQUENCE [LARGE SCALE GENOMIC DNA]</scope>
    <source>
        <strain evidence="4 5">CCM 7706</strain>
    </source>
</reference>
<sequence length="268" mass="29339">MTAIARAAASISAILVREGVDYAQSKAVFKAARARAGLHASPERRGGVDRLTVEEELRFLDQAYSRDGKTGLMLQTLLETGARASELVQLRVEEVSLAERVVTIRPGKGGKRREVPIRRDLAQLLRLHIGTRRAGPLFVSRQQGSGPLPYTLTRQRVGQVVRAVATSAGISKRVYPHLLRHTVATRLLALGMDITDLQRFLGHESITTTRHYAETTAATLQRRFDQLTDPAAHTLVTSIQQQRGDDAALLAADLLARRRAEQVSTAGA</sequence>
<keyword evidence="2" id="KW-0233">DNA recombination</keyword>
<dbReference type="InterPro" id="IPR050090">
    <property type="entry name" value="Tyrosine_recombinase_XerCD"/>
</dbReference>
<evidence type="ECO:0000256" key="1">
    <source>
        <dbReference type="ARBA" id="ARBA00022908"/>
    </source>
</evidence>
<keyword evidence="5" id="KW-1185">Reference proteome</keyword>
<keyword evidence="1" id="KW-0229">DNA integration</keyword>